<evidence type="ECO:0000313" key="2">
    <source>
        <dbReference type="EMBL" id="KAF2584299.1"/>
    </source>
</evidence>
<feature type="compositionally biased region" description="Polar residues" evidence="1">
    <location>
        <begin position="1"/>
        <end position="11"/>
    </location>
</feature>
<proteinExistence type="predicted"/>
<gene>
    <name evidence="2" type="ORF">F2Q70_00035771</name>
</gene>
<feature type="compositionally biased region" description="Basic and acidic residues" evidence="1">
    <location>
        <begin position="177"/>
        <end position="189"/>
    </location>
</feature>
<evidence type="ECO:0000256" key="1">
    <source>
        <dbReference type="SAM" id="MobiDB-lite"/>
    </source>
</evidence>
<dbReference type="AlphaFoldDB" id="A0A8S9JRA8"/>
<feature type="region of interest" description="Disordered" evidence="1">
    <location>
        <begin position="176"/>
        <end position="195"/>
    </location>
</feature>
<sequence>MSKRSGSSIPSTEEKAKTRRRFDSRVSKSDSSSDPPDESEHDLLAPIVGSLCRVFVKLFHIRKYGRLSISEVFHFPEEGVIPGTGPGVLPSGDPEAGVLPGIGVDKETGRLKINPEVLQNMREYILASEGGERSVRKERVKKSVRQKTILRLEPPPKITTDVNKDKGIVFNVSGAEEEQRKTEKNDSIDGMRNASRFTPGGVREFQVAESGYSGSSCQSFFECPTGFSAGMVSARSSGYLFLKEWEDVKGLQRG</sequence>
<comment type="caution">
    <text evidence="2">The sequence shown here is derived from an EMBL/GenBank/DDBJ whole genome shotgun (WGS) entry which is preliminary data.</text>
</comment>
<reference evidence="2" key="1">
    <citation type="submission" date="2019-12" db="EMBL/GenBank/DDBJ databases">
        <title>Genome sequencing and annotation of Brassica cretica.</title>
        <authorList>
            <person name="Studholme D.J."/>
            <person name="Sarris P.F."/>
        </authorList>
    </citation>
    <scope>NUCLEOTIDE SEQUENCE</scope>
    <source>
        <strain evidence="2">PFS-102/07</strain>
        <tissue evidence="2">Leaf</tissue>
    </source>
</reference>
<dbReference type="EMBL" id="QGKY02000246">
    <property type="protein sequence ID" value="KAF2584299.1"/>
    <property type="molecule type" value="Genomic_DNA"/>
</dbReference>
<protein>
    <submittedName>
        <fullName evidence="2">Uncharacterized protein</fullName>
    </submittedName>
</protein>
<accession>A0A8S9JRA8</accession>
<feature type="compositionally biased region" description="Basic and acidic residues" evidence="1">
    <location>
        <begin position="12"/>
        <end position="28"/>
    </location>
</feature>
<name>A0A8S9JRA8_BRACR</name>
<organism evidence="2">
    <name type="scientific">Brassica cretica</name>
    <name type="common">Mustard</name>
    <dbReference type="NCBI Taxonomy" id="69181"/>
    <lineage>
        <taxon>Eukaryota</taxon>
        <taxon>Viridiplantae</taxon>
        <taxon>Streptophyta</taxon>
        <taxon>Embryophyta</taxon>
        <taxon>Tracheophyta</taxon>
        <taxon>Spermatophyta</taxon>
        <taxon>Magnoliopsida</taxon>
        <taxon>eudicotyledons</taxon>
        <taxon>Gunneridae</taxon>
        <taxon>Pentapetalae</taxon>
        <taxon>rosids</taxon>
        <taxon>malvids</taxon>
        <taxon>Brassicales</taxon>
        <taxon>Brassicaceae</taxon>
        <taxon>Brassiceae</taxon>
        <taxon>Brassica</taxon>
    </lineage>
</organism>
<feature type="region of interest" description="Disordered" evidence="1">
    <location>
        <begin position="1"/>
        <end position="42"/>
    </location>
</feature>